<dbReference type="InParanoid" id="A0A2P6N4M6"/>
<dbReference type="GO" id="GO:0006629">
    <property type="term" value="P:lipid metabolic process"/>
    <property type="evidence" value="ECO:0007669"/>
    <property type="project" value="InterPro"/>
</dbReference>
<dbReference type="Gene3D" id="3.40.50.1820">
    <property type="entry name" value="alpha/beta hydrolase"/>
    <property type="match status" value="1"/>
</dbReference>
<organism evidence="2 3">
    <name type="scientific">Planoprotostelium fungivorum</name>
    <dbReference type="NCBI Taxonomy" id="1890364"/>
    <lineage>
        <taxon>Eukaryota</taxon>
        <taxon>Amoebozoa</taxon>
        <taxon>Evosea</taxon>
        <taxon>Variosea</taxon>
        <taxon>Cavosteliida</taxon>
        <taxon>Cavosteliaceae</taxon>
        <taxon>Planoprotostelium</taxon>
    </lineage>
</organism>
<name>A0A2P6N4M6_9EUKA</name>
<dbReference type="EMBL" id="MDYQ01000206">
    <property type="protein sequence ID" value="PRP78905.1"/>
    <property type="molecule type" value="Genomic_DNA"/>
</dbReference>
<accession>A0A2P6N4M6</accession>
<dbReference type="Pfam" id="PF26363">
    <property type="entry name" value="Phospholipase-like"/>
    <property type="match status" value="1"/>
</dbReference>
<reference evidence="2 3" key="1">
    <citation type="journal article" date="2018" name="Genome Biol. Evol.">
        <title>Multiple Roots of Fruiting Body Formation in Amoebozoa.</title>
        <authorList>
            <person name="Hillmann F."/>
            <person name="Forbes G."/>
            <person name="Novohradska S."/>
            <person name="Ferling I."/>
            <person name="Riege K."/>
            <person name="Groth M."/>
            <person name="Westermann M."/>
            <person name="Marz M."/>
            <person name="Spaller T."/>
            <person name="Winckler T."/>
            <person name="Schaap P."/>
            <person name="Glockner G."/>
        </authorList>
    </citation>
    <scope>NUCLEOTIDE SEQUENCE [LARGE SCALE GENOMIC DNA]</scope>
    <source>
        <strain evidence="2 3">Jena</strain>
    </source>
</reference>
<feature type="region of interest" description="Disordered" evidence="1">
    <location>
        <begin position="713"/>
        <end position="736"/>
    </location>
</feature>
<sequence length="1361" mass="146373">MLGFIVACHRCGASLRADSVMILPRGRSQCPPTKPCGSTQTIDNHRIKWPFSASNIVDSIDPYQYDGTIASSESSSIQSNQISTQGNARLKNMKAKNYSARNGNISLDHFEGNLDVITDGSFSSKQGHYTGHVVANHIQSTDDTGAMLSMKGKTMNATRGSFGESVLQIDRSEFIQTHLNGVSLYGTDTKMIDANINRSDVDVTNSATIQSGRITGSSIQSEHINAQRTIFNSSQVGRELQGNVNLDGCNTSRSYITGHDIKTTNSSTMESTIRGHNVSAIGGAGYKETYIADGMLSIREGNHPGLVAVQQGQIGQTTLVNNHLEDARVTSTAAITNHNNEVKGVLMESEGKIDSRNIGGENLSLDAPSAPLTDIHVRGLSVTKKDNDQMDDALYNRNGIVVEGSLHWKTDENVTLGQKGQSTPLSLDKNIAIETNGRLNIDQSIEGRDLHLTSRDELVVVHKIITMGDASVSSQAANVVINGGSVQSARNLHMEGVHVVAQNAIVTAAENLDIDATENITTLDSHVLALGKLDARAEGVVHSTSTHWTGAHSASLTGEKGVHLLHKETNGIVKITTVAGGSGDQHTITTVNRDGLPEVRQINVGVNIRSGGDIHTTSVNIASTSSNVIQAKGKVNLGSSIYQWVSSKTSGWAFNEKTTTTTHTQVTPTALQASDMNFIQGTDPTFTATSLRSQNGTHVHATSGDIHLLSQAGGTHSTVKKSRLGGLNRSNKKTNHEENYSVSIHDEEDDALMGIIAHDGNVHGNNANLYSANDIIIKGKHVSFEKTPTHHSMDHKTKGLSIHSKTLDTIMDPSQSATAQALGEVRDATGGLGKAFALGTNFTQLSGTVDDAYNFLNGNKKDVLQLLNPTVQVTLAQTHVHTQHEENVSSWIVAEGQLKVIASEGATFQSGIYTDHLDLSEAKDPKFIGTTLHGSGSSTSKSVTADVSLGGIQGGSYSQSKASYEEETTINQRTIAGSVNFGEGQSVTVQNANLTFGSAMGRVKQWIIGSRVDRYHAQSESQSASTDAAVSFGSGEHDQTTINPSSVEIADTSELRVEKAIIQPGAQLITPDDQFVDTIEMGGPIHLHNRSHNTSITVRGADGGFKLKHQELEENSMSRAHAGQQEVNLIEMIGRKKTTIVGGGSVLALESMITPGQERESLDVIPKQLYRDTVAVSEIAYQGPKERPNKLESGMVYDQSSSTDRVAVYVDEKNKKVFAGVRGSTTWADWTWRDLNIFFRGYSNRDELKHVIEKVQQKYSGMELTLTGHSLGGEQATSMGSMLGLQVVTFNAGAGPLNTLESSKIKKHDGHHQQYHIRNDRDIVSAFLNKTGPKGENVHHIDVTGPGTSHHSMSQFKSYVQ</sequence>
<dbReference type="SUPFAM" id="SSF53474">
    <property type="entry name" value="alpha/beta-Hydrolases"/>
    <property type="match status" value="1"/>
</dbReference>
<protein>
    <submittedName>
        <fullName evidence="2">Uncharacterized protein</fullName>
    </submittedName>
</protein>
<evidence type="ECO:0000256" key="1">
    <source>
        <dbReference type="SAM" id="MobiDB-lite"/>
    </source>
</evidence>
<dbReference type="Proteomes" id="UP000241769">
    <property type="component" value="Unassembled WGS sequence"/>
</dbReference>
<gene>
    <name evidence="2" type="ORF">PROFUN_13344</name>
</gene>
<proteinExistence type="predicted"/>
<dbReference type="InterPro" id="IPR029058">
    <property type="entry name" value="AB_hydrolase_fold"/>
</dbReference>
<evidence type="ECO:0000313" key="3">
    <source>
        <dbReference type="Proteomes" id="UP000241769"/>
    </source>
</evidence>
<comment type="caution">
    <text evidence="2">The sequence shown here is derived from an EMBL/GenBank/DDBJ whole genome shotgun (WGS) entry which is preliminary data.</text>
</comment>
<keyword evidence="3" id="KW-1185">Reference proteome</keyword>
<evidence type="ECO:0000313" key="2">
    <source>
        <dbReference type="EMBL" id="PRP78905.1"/>
    </source>
</evidence>